<evidence type="ECO:0008006" key="5">
    <source>
        <dbReference type="Google" id="ProtNLM"/>
    </source>
</evidence>
<keyword evidence="2" id="KW-1133">Transmembrane helix</keyword>
<reference evidence="3" key="1">
    <citation type="submission" date="2023-06" db="EMBL/GenBank/DDBJ databases">
        <title>Genome-scale phylogeny and comparative genomics of the fungal order Sordariales.</title>
        <authorList>
            <consortium name="Lawrence Berkeley National Laboratory"/>
            <person name="Hensen N."/>
            <person name="Bonometti L."/>
            <person name="Westerberg I."/>
            <person name="Brannstrom I.O."/>
            <person name="Guillou S."/>
            <person name="Cros-Aarteil S."/>
            <person name="Calhoun S."/>
            <person name="Haridas S."/>
            <person name="Kuo A."/>
            <person name="Mondo S."/>
            <person name="Pangilinan J."/>
            <person name="Riley R."/>
            <person name="LaButti K."/>
            <person name="Andreopoulos B."/>
            <person name="Lipzen A."/>
            <person name="Chen C."/>
            <person name="Yanf M."/>
            <person name="Daum C."/>
            <person name="Ng V."/>
            <person name="Clum A."/>
            <person name="Steindorff A."/>
            <person name="Ohm R."/>
            <person name="Martin F."/>
            <person name="Silar P."/>
            <person name="Natvig D."/>
            <person name="Lalanne C."/>
            <person name="Gautier V."/>
            <person name="Ament-velasquez S.L."/>
            <person name="Kruys A."/>
            <person name="Hutchinson M.I."/>
            <person name="Powell A.J."/>
            <person name="Barry K."/>
            <person name="Miller A.N."/>
            <person name="Grigoriev I.V."/>
            <person name="Debuchy R."/>
            <person name="Gladieux P."/>
            <person name="Thoren M.H."/>
            <person name="Johannesson H."/>
        </authorList>
    </citation>
    <scope>NUCLEOTIDE SEQUENCE</scope>
    <source>
        <strain evidence="3">SMH3391-2</strain>
    </source>
</reference>
<keyword evidence="2" id="KW-0472">Membrane</keyword>
<evidence type="ECO:0000313" key="3">
    <source>
        <dbReference type="EMBL" id="KAK0629296.1"/>
    </source>
</evidence>
<gene>
    <name evidence="3" type="ORF">B0T17DRAFT_505873</name>
</gene>
<feature type="region of interest" description="Disordered" evidence="1">
    <location>
        <begin position="28"/>
        <end position="52"/>
    </location>
</feature>
<accession>A0AA39X8I8</accession>
<organism evidence="3 4">
    <name type="scientific">Bombardia bombarda</name>
    <dbReference type="NCBI Taxonomy" id="252184"/>
    <lineage>
        <taxon>Eukaryota</taxon>
        <taxon>Fungi</taxon>
        <taxon>Dikarya</taxon>
        <taxon>Ascomycota</taxon>
        <taxon>Pezizomycotina</taxon>
        <taxon>Sordariomycetes</taxon>
        <taxon>Sordariomycetidae</taxon>
        <taxon>Sordariales</taxon>
        <taxon>Lasiosphaeriaceae</taxon>
        <taxon>Bombardia</taxon>
    </lineage>
</organism>
<sequence>MDHSPRYSPTGRPYDDGLIVSDDSHRIYPEVAQQKSSPQPPPSTTMTNATMTPATIGGTPLPAEKAWSVNNYQQNDGYPAEGYRGSIWKRPITWVVIVALVVIAVLAGVLGGVVSGSIKTPANSRASEQNAQSGAQSSISTISTATSAPTASASSGSSTATSDGATVSSSGSSTSSTITRAPTSSAPQPTVSVSTTTVSGGLAVIWECPSANGVNYTTNASGSAKTFRRQCSVNYSGGEGKLGLQSDHVPTIRSMTECLDLCATLSTCVGAVFNAGPQCWLKETIGSSSTEDGTESAILWQ</sequence>
<evidence type="ECO:0000256" key="1">
    <source>
        <dbReference type="SAM" id="MobiDB-lite"/>
    </source>
</evidence>
<name>A0AA39X8I8_9PEZI</name>
<feature type="transmembrane region" description="Helical" evidence="2">
    <location>
        <begin position="92"/>
        <end position="114"/>
    </location>
</feature>
<dbReference type="Proteomes" id="UP001174934">
    <property type="component" value="Unassembled WGS sequence"/>
</dbReference>
<protein>
    <recommendedName>
        <fullName evidence="5">Apple domain-containing protein</fullName>
    </recommendedName>
</protein>
<proteinExistence type="predicted"/>
<dbReference type="AlphaFoldDB" id="A0AA39X8I8"/>
<feature type="region of interest" description="Disordered" evidence="1">
    <location>
        <begin position="120"/>
        <end position="192"/>
    </location>
</feature>
<comment type="caution">
    <text evidence="3">The sequence shown here is derived from an EMBL/GenBank/DDBJ whole genome shotgun (WGS) entry which is preliminary data.</text>
</comment>
<evidence type="ECO:0000256" key="2">
    <source>
        <dbReference type="SAM" id="Phobius"/>
    </source>
</evidence>
<keyword evidence="4" id="KW-1185">Reference proteome</keyword>
<evidence type="ECO:0000313" key="4">
    <source>
        <dbReference type="Proteomes" id="UP001174934"/>
    </source>
</evidence>
<dbReference type="Gene3D" id="3.50.4.10">
    <property type="entry name" value="Hepatocyte Growth Factor"/>
    <property type="match status" value="1"/>
</dbReference>
<dbReference type="EMBL" id="JAULSR010000002">
    <property type="protein sequence ID" value="KAK0629296.1"/>
    <property type="molecule type" value="Genomic_DNA"/>
</dbReference>
<feature type="compositionally biased region" description="Low complexity" evidence="1">
    <location>
        <begin position="133"/>
        <end position="192"/>
    </location>
</feature>
<keyword evidence="2" id="KW-0812">Transmembrane</keyword>
<feature type="compositionally biased region" description="Polar residues" evidence="1">
    <location>
        <begin position="120"/>
        <end position="132"/>
    </location>
</feature>